<dbReference type="STRING" id="206665.SAMN04488516_10362"/>
<dbReference type="EMBL" id="FNIN01000003">
    <property type="protein sequence ID" value="SDN57659.1"/>
    <property type="molecule type" value="Genomic_DNA"/>
</dbReference>
<dbReference type="GO" id="GO:0032259">
    <property type="term" value="P:methylation"/>
    <property type="evidence" value="ECO:0007669"/>
    <property type="project" value="UniProtKB-KW"/>
</dbReference>
<gene>
    <name evidence="4" type="ORF">SAMN04488516_10362</name>
</gene>
<dbReference type="PANTHER" id="PTHR47739">
    <property type="entry name" value="TRNA1(VAL) (ADENINE(37)-N6)-METHYLTRANSFERASE"/>
    <property type="match status" value="1"/>
</dbReference>
<feature type="domain" description="Methyltransferase small" evidence="3">
    <location>
        <begin position="25"/>
        <end position="122"/>
    </location>
</feature>
<sequence length="243" mass="27599">MDLIEFPKILKQPKTQQGFRFAIDSLLLSCFAKPKKKWKILDLGCGCGVIGLGTLLLNPNLNLKVFGLEKEIFMGILAYKNASLLNLNDHYKIIIGNIKDTKKLFKVNDFFDQIILNPPYRPIGKGKLSPVSAKNKAKFEYETSLKDFIKGCKILLKNKGELVLSYLSENISYLITTLNCYNFVIKEMLFIHPRSNQNAKIVLIKAIKNGNPGTKILPPLILYQKNKNNIFTPQVKSFCPFLK</sequence>
<dbReference type="InterPro" id="IPR029063">
    <property type="entry name" value="SAM-dependent_MTases_sf"/>
</dbReference>
<keyword evidence="2" id="KW-0949">S-adenosyl-L-methionine</keyword>
<dbReference type="SUPFAM" id="SSF53335">
    <property type="entry name" value="S-adenosyl-L-methionine-dependent methyltransferases"/>
    <property type="match status" value="1"/>
</dbReference>
<name>A0A1H0CIE4_9BACT</name>
<evidence type="ECO:0000313" key="5">
    <source>
        <dbReference type="Proteomes" id="UP000199602"/>
    </source>
</evidence>
<keyword evidence="4" id="KW-0808">Transferase</keyword>
<dbReference type="Gene3D" id="3.40.50.150">
    <property type="entry name" value="Vaccinia Virus protein VP39"/>
    <property type="match status" value="1"/>
</dbReference>
<dbReference type="RefSeq" id="WP_092064147.1">
    <property type="nucleotide sequence ID" value="NZ_FNIN01000003.1"/>
</dbReference>
<keyword evidence="1 4" id="KW-0489">Methyltransferase</keyword>
<evidence type="ECO:0000256" key="2">
    <source>
        <dbReference type="ARBA" id="ARBA00022691"/>
    </source>
</evidence>
<proteinExistence type="predicted"/>
<dbReference type="GO" id="GO:0008170">
    <property type="term" value="F:N-methyltransferase activity"/>
    <property type="evidence" value="ECO:0007669"/>
    <property type="project" value="UniProtKB-ARBA"/>
</dbReference>
<protein>
    <submittedName>
        <fullName evidence="4">tRNA1Val (Adenine37-N6)-methyltransferase</fullName>
    </submittedName>
</protein>
<reference evidence="4 5" key="1">
    <citation type="submission" date="2016-10" db="EMBL/GenBank/DDBJ databases">
        <authorList>
            <person name="de Groot N.N."/>
        </authorList>
    </citation>
    <scope>NUCLEOTIDE SEQUENCE [LARGE SCALE GENOMIC DNA]</scope>
    <source>
        <strain evidence="4 5">DSM 15269</strain>
    </source>
</reference>
<dbReference type="Pfam" id="PF05175">
    <property type="entry name" value="MTS"/>
    <property type="match status" value="1"/>
</dbReference>
<dbReference type="InterPro" id="IPR002052">
    <property type="entry name" value="DNA_methylase_N6_adenine_CS"/>
</dbReference>
<accession>A0A1H0CIE4</accession>
<dbReference type="InterPro" id="IPR007848">
    <property type="entry name" value="Small_mtfrase_dom"/>
</dbReference>
<dbReference type="Proteomes" id="UP000199602">
    <property type="component" value="Unassembled WGS sequence"/>
</dbReference>
<dbReference type="PANTHER" id="PTHR47739:SF1">
    <property type="entry name" value="TRNA1(VAL) (ADENINE(37)-N6)-METHYLTRANSFERASE"/>
    <property type="match status" value="1"/>
</dbReference>
<dbReference type="GO" id="GO:0008757">
    <property type="term" value="F:S-adenosylmethionine-dependent methyltransferase activity"/>
    <property type="evidence" value="ECO:0007669"/>
    <property type="project" value="UniProtKB-ARBA"/>
</dbReference>
<dbReference type="InterPro" id="IPR050210">
    <property type="entry name" value="tRNA_Adenine-N(6)_MTase"/>
</dbReference>
<keyword evidence="5" id="KW-1185">Reference proteome</keyword>
<organism evidence="4 5">
    <name type="scientific">Desulfonauticus submarinus</name>
    <dbReference type="NCBI Taxonomy" id="206665"/>
    <lineage>
        <taxon>Bacteria</taxon>
        <taxon>Pseudomonadati</taxon>
        <taxon>Thermodesulfobacteriota</taxon>
        <taxon>Desulfovibrionia</taxon>
        <taxon>Desulfovibrionales</taxon>
        <taxon>Desulfonauticaceae</taxon>
        <taxon>Desulfonauticus</taxon>
    </lineage>
</organism>
<dbReference type="OrthoDB" id="5489421at2"/>
<dbReference type="CDD" id="cd02440">
    <property type="entry name" value="AdoMet_MTases"/>
    <property type="match status" value="1"/>
</dbReference>
<evidence type="ECO:0000256" key="1">
    <source>
        <dbReference type="ARBA" id="ARBA00022603"/>
    </source>
</evidence>
<dbReference type="AlphaFoldDB" id="A0A1H0CIE4"/>
<evidence type="ECO:0000313" key="4">
    <source>
        <dbReference type="EMBL" id="SDN57659.1"/>
    </source>
</evidence>
<evidence type="ECO:0000259" key="3">
    <source>
        <dbReference type="Pfam" id="PF05175"/>
    </source>
</evidence>
<dbReference type="PROSITE" id="PS00092">
    <property type="entry name" value="N6_MTASE"/>
    <property type="match status" value="1"/>
</dbReference>
<dbReference type="GO" id="GO:0003676">
    <property type="term" value="F:nucleic acid binding"/>
    <property type="evidence" value="ECO:0007669"/>
    <property type="project" value="InterPro"/>
</dbReference>